<dbReference type="CDD" id="cd16913">
    <property type="entry name" value="YkuD_like"/>
    <property type="match status" value="1"/>
</dbReference>
<evidence type="ECO:0000256" key="5">
    <source>
        <dbReference type="ARBA" id="ARBA00023316"/>
    </source>
</evidence>
<dbReference type="RefSeq" id="WP_213009030.1">
    <property type="nucleotide sequence ID" value="NZ_BOQN01000064.1"/>
</dbReference>
<keyword evidence="3 6" id="KW-0133">Cell shape</keyword>
<evidence type="ECO:0000256" key="4">
    <source>
        <dbReference type="ARBA" id="ARBA00022984"/>
    </source>
</evidence>
<dbReference type="InterPro" id="IPR005490">
    <property type="entry name" value="LD_TPept_cat_dom"/>
</dbReference>
<keyword evidence="5 6" id="KW-0961">Cell wall biogenesis/degradation</keyword>
<dbReference type="SUPFAM" id="SSF141523">
    <property type="entry name" value="L,D-transpeptidase catalytic domain-like"/>
    <property type="match status" value="1"/>
</dbReference>
<name>A0A919TDA5_9ACTN</name>
<feature type="domain" description="L,D-TPase catalytic" evidence="7">
    <location>
        <begin position="152"/>
        <end position="260"/>
    </location>
</feature>
<accession>A0A919TDA5</accession>
<keyword evidence="2" id="KW-0808">Transferase</keyword>
<evidence type="ECO:0000313" key="9">
    <source>
        <dbReference type="Proteomes" id="UP000677082"/>
    </source>
</evidence>
<evidence type="ECO:0000256" key="3">
    <source>
        <dbReference type="ARBA" id="ARBA00022960"/>
    </source>
</evidence>
<comment type="caution">
    <text evidence="8">The sequence shown here is derived from an EMBL/GenBank/DDBJ whole genome shotgun (WGS) entry which is preliminary data.</text>
</comment>
<dbReference type="EMBL" id="BOQN01000064">
    <property type="protein sequence ID" value="GIM93202.1"/>
    <property type="molecule type" value="Genomic_DNA"/>
</dbReference>
<keyword evidence="9" id="KW-1185">Reference proteome</keyword>
<dbReference type="GO" id="GO:0008360">
    <property type="term" value="P:regulation of cell shape"/>
    <property type="evidence" value="ECO:0007669"/>
    <property type="project" value="UniProtKB-UniRule"/>
</dbReference>
<dbReference type="InterPro" id="IPR038063">
    <property type="entry name" value="Transpep_catalytic_dom"/>
</dbReference>
<dbReference type="Gene3D" id="2.40.440.10">
    <property type="entry name" value="L,D-transpeptidase catalytic domain-like"/>
    <property type="match status" value="1"/>
</dbReference>
<feature type="active site" description="Nucleophile" evidence="6">
    <location>
        <position position="237"/>
    </location>
</feature>
<dbReference type="Proteomes" id="UP000677082">
    <property type="component" value="Unassembled WGS sequence"/>
</dbReference>
<sequence length="261" mass="27169">MPSETPVRRPVEAILTGLARAGCGPLHALLTRLAGRTWASRTSARGPLGAYVDGAALPAARPASVLAAAPRDTNRLHGAAGLIAHPPVALAMFDQPGGRAFAQLRTTLAGGQAWLPVVAEQAGWIQILLPSQPAGSVGWVDASRVTLAHSRHEIRILVTARRVQLVFAGRITKSWPVTCGTPDTPTPPGRTFVLAVTRDPRRRPDPIVLPLAVASRHGGCGIDGVIAVHTGPPHAGCIIVPPAALPVLARAPLGSLVRIYP</sequence>
<organism evidence="8 9">
    <name type="scientific">Paractinoplanes toevensis</name>
    <dbReference type="NCBI Taxonomy" id="571911"/>
    <lineage>
        <taxon>Bacteria</taxon>
        <taxon>Bacillati</taxon>
        <taxon>Actinomycetota</taxon>
        <taxon>Actinomycetes</taxon>
        <taxon>Micromonosporales</taxon>
        <taxon>Micromonosporaceae</taxon>
        <taxon>Paractinoplanes</taxon>
    </lineage>
</organism>
<dbReference type="AlphaFoldDB" id="A0A919TDA5"/>
<dbReference type="GO" id="GO:0009252">
    <property type="term" value="P:peptidoglycan biosynthetic process"/>
    <property type="evidence" value="ECO:0007669"/>
    <property type="project" value="UniProtKB-KW"/>
</dbReference>
<protein>
    <recommendedName>
        <fullName evidence="7">L,D-TPase catalytic domain-containing protein</fullName>
    </recommendedName>
</protein>
<evidence type="ECO:0000256" key="1">
    <source>
        <dbReference type="ARBA" id="ARBA00004752"/>
    </source>
</evidence>
<comment type="pathway">
    <text evidence="1 6">Cell wall biogenesis; peptidoglycan biosynthesis.</text>
</comment>
<evidence type="ECO:0000256" key="6">
    <source>
        <dbReference type="PROSITE-ProRule" id="PRU01373"/>
    </source>
</evidence>
<dbReference type="GO" id="GO:0016740">
    <property type="term" value="F:transferase activity"/>
    <property type="evidence" value="ECO:0007669"/>
    <property type="project" value="UniProtKB-KW"/>
</dbReference>
<dbReference type="PROSITE" id="PS52029">
    <property type="entry name" value="LD_TPASE"/>
    <property type="match status" value="1"/>
</dbReference>
<keyword evidence="4 6" id="KW-0573">Peptidoglycan synthesis</keyword>
<evidence type="ECO:0000259" key="7">
    <source>
        <dbReference type="PROSITE" id="PS52029"/>
    </source>
</evidence>
<gene>
    <name evidence="8" type="ORF">Ato02nite_049950</name>
</gene>
<dbReference type="GO" id="GO:0071555">
    <property type="term" value="P:cell wall organization"/>
    <property type="evidence" value="ECO:0007669"/>
    <property type="project" value="UniProtKB-UniRule"/>
</dbReference>
<evidence type="ECO:0000313" key="8">
    <source>
        <dbReference type="EMBL" id="GIM93202.1"/>
    </source>
</evidence>
<evidence type="ECO:0000256" key="2">
    <source>
        <dbReference type="ARBA" id="ARBA00022679"/>
    </source>
</evidence>
<reference evidence="8 9" key="1">
    <citation type="submission" date="2021-03" db="EMBL/GenBank/DDBJ databases">
        <title>Whole genome shotgun sequence of Actinoplanes toevensis NBRC 105298.</title>
        <authorList>
            <person name="Komaki H."/>
            <person name="Tamura T."/>
        </authorList>
    </citation>
    <scope>NUCLEOTIDE SEQUENCE [LARGE SCALE GENOMIC DNA]</scope>
    <source>
        <strain evidence="8 9">NBRC 105298</strain>
    </source>
</reference>
<proteinExistence type="predicted"/>
<feature type="active site" description="Proton donor/acceptor" evidence="6">
    <location>
        <position position="229"/>
    </location>
</feature>